<keyword evidence="6" id="KW-0238">DNA-binding</keyword>
<dbReference type="PROSITE" id="PS50110">
    <property type="entry name" value="RESPONSE_REGULATORY"/>
    <property type="match status" value="1"/>
</dbReference>
<dbReference type="RefSeq" id="WP_008909265.1">
    <property type="nucleotide sequence ID" value="NZ_CAKP01000098.1"/>
</dbReference>
<feature type="domain" description="HTH LytTR-type" evidence="5">
    <location>
        <begin position="151"/>
        <end position="254"/>
    </location>
</feature>
<comment type="caution">
    <text evidence="6">The sequence shown here is derived from an EMBL/GenBank/DDBJ whole genome shotgun (WGS) entry which is preliminary data.</text>
</comment>
<dbReference type="PANTHER" id="PTHR37299">
    <property type="entry name" value="TRANSCRIPTIONAL REGULATOR-RELATED"/>
    <property type="match status" value="1"/>
</dbReference>
<dbReference type="InterPro" id="IPR046947">
    <property type="entry name" value="LytR-like"/>
</dbReference>
<dbReference type="PANTHER" id="PTHR37299:SF1">
    <property type="entry name" value="STAGE 0 SPORULATION PROTEIN A HOMOLOG"/>
    <property type="match status" value="1"/>
</dbReference>
<evidence type="ECO:0000259" key="4">
    <source>
        <dbReference type="PROSITE" id="PS50110"/>
    </source>
</evidence>
<evidence type="ECO:0000313" key="7">
    <source>
        <dbReference type="Proteomes" id="UP000007652"/>
    </source>
</evidence>
<dbReference type="GO" id="GO:0000156">
    <property type="term" value="F:phosphorelay response regulator activity"/>
    <property type="evidence" value="ECO:0007669"/>
    <property type="project" value="InterPro"/>
</dbReference>
<feature type="domain" description="Response regulatory" evidence="4">
    <location>
        <begin position="5"/>
        <end position="119"/>
    </location>
</feature>
<dbReference type="GO" id="GO:0003677">
    <property type="term" value="F:DNA binding"/>
    <property type="evidence" value="ECO:0007669"/>
    <property type="project" value="UniProtKB-KW"/>
</dbReference>
<evidence type="ECO:0000256" key="3">
    <source>
        <dbReference type="PROSITE-ProRule" id="PRU00169"/>
    </source>
</evidence>
<dbReference type="AlphaFoldDB" id="I7LJW8"/>
<dbReference type="InterPro" id="IPR007492">
    <property type="entry name" value="LytTR_DNA-bd_dom"/>
</dbReference>
<dbReference type="InterPro" id="IPR011006">
    <property type="entry name" value="CheY-like_superfamily"/>
</dbReference>
<comment type="function">
    <text evidence="2">May play the central regulatory role in sporulation. It may be an element of the effector pathway responsible for the activation of sporulation genes in response to nutritional stress. Spo0A may act in concert with spo0H (a sigma factor) to control the expression of some genes that are critical to the sporulation process.</text>
</comment>
<feature type="modified residue" description="4-aspartylphosphate" evidence="3">
    <location>
        <position position="56"/>
    </location>
</feature>
<dbReference type="STRING" id="857293.CAAU_1924"/>
<dbReference type="SMART" id="SM00448">
    <property type="entry name" value="REC"/>
    <property type="match status" value="1"/>
</dbReference>
<protein>
    <recommendedName>
        <fullName evidence="1">Stage 0 sporulation protein A homolog</fullName>
    </recommendedName>
</protein>
<accession>I7LJW8</accession>
<dbReference type="PROSITE" id="PS50930">
    <property type="entry name" value="HTH_LYTTR"/>
    <property type="match status" value="1"/>
</dbReference>
<evidence type="ECO:0000256" key="2">
    <source>
        <dbReference type="ARBA" id="ARBA00024867"/>
    </source>
</evidence>
<proteinExistence type="predicted"/>
<dbReference type="Gene3D" id="2.20.25.10">
    <property type="match status" value="1"/>
</dbReference>
<evidence type="ECO:0000256" key="1">
    <source>
        <dbReference type="ARBA" id="ARBA00018672"/>
    </source>
</evidence>
<dbReference type="SMART" id="SM00850">
    <property type="entry name" value="LytTR"/>
    <property type="match status" value="1"/>
</dbReference>
<name>I7LJW8_9CLOT</name>
<reference evidence="6 7" key="1">
    <citation type="journal article" date="2011" name="J. Bacteriol.">
        <title>Draft genome sequence of Caloramator australicus strain RC3T, a thermoanaerobe from the Great Artesian Basin of Australia.</title>
        <authorList>
            <person name="Ogg C.D."/>
            <person name="Patel B.K.C."/>
        </authorList>
    </citation>
    <scope>NUCLEOTIDE SEQUENCE [LARGE SCALE GENOMIC DNA]</scope>
    <source>
        <strain evidence="6 7">RC3</strain>
    </source>
</reference>
<gene>
    <name evidence="6" type="ORF">CAAU_1924</name>
</gene>
<dbReference type="SUPFAM" id="SSF52172">
    <property type="entry name" value="CheY-like"/>
    <property type="match status" value="1"/>
</dbReference>
<dbReference type="Pfam" id="PF04397">
    <property type="entry name" value="LytTR"/>
    <property type="match status" value="1"/>
</dbReference>
<organism evidence="6 7">
    <name type="scientific">Caloramator australicus RC3</name>
    <dbReference type="NCBI Taxonomy" id="857293"/>
    <lineage>
        <taxon>Bacteria</taxon>
        <taxon>Bacillati</taxon>
        <taxon>Bacillota</taxon>
        <taxon>Clostridia</taxon>
        <taxon>Eubacteriales</taxon>
        <taxon>Clostridiaceae</taxon>
        <taxon>Caloramator</taxon>
    </lineage>
</organism>
<dbReference type="InterPro" id="IPR001789">
    <property type="entry name" value="Sig_transdc_resp-reg_receiver"/>
</dbReference>
<dbReference type="OrthoDB" id="9809318at2"/>
<evidence type="ECO:0000259" key="5">
    <source>
        <dbReference type="PROSITE" id="PS50930"/>
    </source>
</evidence>
<dbReference type="Pfam" id="PF00072">
    <property type="entry name" value="Response_reg"/>
    <property type="match status" value="1"/>
</dbReference>
<sequence>MQRINCIIVEDEMPAIEELKFILNKYDFIEIKGIFNDGKAALNWLKENKIDVVFLDINMPEMSGLDLAKEITLLNKEIYFIFITAYEEYALKAFEVGAVDYILKPFNDKRIEKTLIRLRDYVEKYAGKNLLEKSIKNLVEKFEGQNKIKKLACEKNEKIILLDLDSIYFCYIENDKTLVKTKDKTYLTNYTLNEIEEKTGFFRIHKSYLVNLNKIKEIYPWFNGTYKIIMNDDEKTELQVSRLRVKDLKEVLGI</sequence>
<dbReference type="eggNOG" id="COG3279">
    <property type="taxonomic scope" value="Bacteria"/>
</dbReference>
<keyword evidence="3" id="KW-0597">Phosphoprotein</keyword>
<dbReference type="Gene3D" id="3.40.50.2300">
    <property type="match status" value="1"/>
</dbReference>
<dbReference type="EMBL" id="CAKP01000098">
    <property type="protein sequence ID" value="CCJ34008.1"/>
    <property type="molecule type" value="Genomic_DNA"/>
</dbReference>
<dbReference type="Proteomes" id="UP000007652">
    <property type="component" value="Unassembled WGS sequence"/>
</dbReference>
<keyword evidence="7" id="KW-1185">Reference proteome</keyword>
<evidence type="ECO:0000313" key="6">
    <source>
        <dbReference type="EMBL" id="CCJ34008.1"/>
    </source>
</evidence>
<dbReference type="Gene3D" id="2.40.50.40">
    <property type="match status" value="1"/>
</dbReference>